<dbReference type="Proteomes" id="UP000189883">
    <property type="component" value="Chromosome"/>
</dbReference>
<gene>
    <name evidence="2" type="primary">mhpC</name>
    <name evidence="2" type="ORF">AB406_0854</name>
</gene>
<protein>
    <submittedName>
        <fullName evidence="2">2-hydroxy-6-oxononadienedioate/2-hydroxy-6-oxononatrienedioate hydrolase</fullName>
    </submittedName>
</protein>
<dbReference type="PRINTS" id="PR00111">
    <property type="entry name" value="ABHYDROLASE"/>
</dbReference>
<dbReference type="SUPFAM" id="SSF53474">
    <property type="entry name" value="alpha/beta-Hydrolases"/>
    <property type="match status" value="1"/>
</dbReference>
<reference evidence="2 3" key="1">
    <citation type="submission" date="2015-06" db="EMBL/GenBank/DDBJ databases">
        <title>R. anatipestifer strain HXb2 is the most virulent strain so far, and the genome sequence would help us uncover the pathogenesis.</title>
        <authorList>
            <person name="Hu Q."/>
            <person name="Qi J."/>
            <person name="Bo H."/>
            <person name="Liu G."/>
            <person name="Tao M."/>
            <person name="Ding Y."/>
            <person name="Xue Y."/>
        </authorList>
    </citation>
    <scope>NUCLEOTIDE SEQUENCE [LARGE SCALE GENOMIC DNA]</scope>
    <source>
        <strain evidence="2 3">HXb2</strain>
    </source>
</reference>
<dbReference type="PANTHER" id="PTHR43798">
    <property type="entry name" value="MONOACYLGLYCEROL LIPASE"/>
    <property type="match status" value="1"/>
</dbReference>
<evidence type="ECO:0000259" key="1">
    <source>
        <dbReference type="Pfam" id="PF00561"/>
    </source>
</evidence>
<dbReference type="AlphaFoldDB" id="A0A1S7DRR4"/>
<evidence type="ECO:0000313" key="2">
    <source>
        <dbReference type="EMBL" id="AQY21810.1"/>
    </source>
</evidence>
<dbReference type="Gene3D" id="3.40.50.1820">
    <property type="entry name" value="alpha/beta hydrolase"/>
    <property type="match status" value="1"/>
</dbReference>
<proteinExistence type="predicted"/>
<feature type="domain" description="AB hydrolase-1" evidence="1">
    <location>
        <begin position="13"/>
        <end position="237"/>
    </location>
</feature>
<evidence type="ECO:0000313" key="3">
    <source>
        <dbReference type="Proteomes" id="UP000189883"/>
    </source>
</evidence>
<organism evidence="2 3">
    <name type="scientific">Riemerella anatipestifer</name>
    <name type="common">Moraxella anatipestifer</name>
    <dbReference type="NCBI Taxonomy" id="34085"/>
    <lineage>
        <taxon>Bacteria</taxon>
        <taxon>Pseudomonadati</taxon>
        <taxon>Bacteroidota</taxon>
        <taxon>Flavobacteriia</taxon>
        <taxon>Flavobacteriales</taxon>
        <taxon>Weeksellaceae</taxon>
        <taxon>Riemerella</taxon>
    </lineage>
</organism>
<dbReference type="InterPro" id="IPR050266">
    <property type="entry name" value="AB_hydrolase_sf"/>
</dbReference>
<dbReference type="Pfam" id="PF00561">
    <property type="entry name" value="Abhydrolase_1"/>
    <property type="match status" value="1"/>
</dbReference>
<name>A0A1S7DRR4_RIEAN</name>
<sequence>MLNYEISGEGQEPLVLLHGFLENNSIWNDLESYLSEHFSLIKIDLPGHGKSEVMSDVHTMELMAEEVKKVTDHLNLSRFHILGHSMGGYVSLAFAEKWHTQLKSLTLFFSTFQADDDAKKELRRKSFRIIQESFSTYVGAGVPLLFNPNEREQLDSKIEQAKKIALSTPTQGALAAVKGMIERTDKRNLLEQIETKVLVLAGRYDAAINHEALLNLLPQRASIKHYLLDCGHNGHWELPKNCAEIINKELIC</sequence>
<accession>A0A1S7DRR4</accession>
<dbReference type="GO" id="GO:0016787">
    <property type="term" value="F:hydrolase activity"/>
    <property type="evidence" value="ECO:0007669"/>
    <property type="project" value="UniProtKB-KW"/>
</dbReference>
<dbReference type="EMBL" id="CP011859">
    <property type="protein sequence ID" value="AQY21810.1"/>
    <property type="molecule type" value="Genomic_DNA"/>
</dbReference>
<dbReference type="InterPro" id="IPR029058">
    <property type="entry name" value="AB_hydrolase_fold"/>
</dbReference>
<dbReference type="InterPro" id="IPR000073">
    <property type="entry name" value="AB_hydrolase_1"/>
</dbReference>
<dbReference type="RefSeq" id="WP_079207077.1">
    <property type="nucleotide sequence ID" value="NZ_CP011859.1"/>
</dbReference>
<keyword evidence="2" id="KW-0378">Hydrolase</keyword>